<feature type="transmembrane region" description="Helical" evidence="6">
    <location>
        <begin position="330"/>
        <end position="355"/>
    </location>
</feature>
<dbReference type="GO" id="GO:0042910">
    <property type="term" value="F:xenobiotic transmembrane transporter activity"/>
    <property type="evidence" value="ECO:0007669"/>
    <property type="project" value="InterPro"/>
</dbReference>
<comment type="similarity">
    <text evidence="2 6">Belongs to the multi antimicrobial extrusion (MATE) (TC 2.A.66.1) family.</text>
</comment>
<comment type="caution">
    <text evidence="6">Lacks conserved residue(s) required for the propagation of feature annotation.</text>
</comment>
<comment type="subcellular location">
    <subcellularLocation>
        <location evidence="1">Membrane</location>
        <topology evidence="1">Multi-pass membrane protein</topology>
    </subcellularLocation>
</comment>
<evidence type="ECO:0000256" key="3">
    <source>
        <dbReference type="ARBA" id="ARBA00022692"/>
    </source>
</evidence>
<feature type="transmembrane region" description="Helical" evidence="6">
    <location>
        <begin position="294"/>
        <end position="318"/>
    </location>
</feature>
<dbReference type="AlphaFoldDB" id="A0A150GTU7"/>
<reference evidence="9" key="1">
    <citation type="journal article" date="2016" name="Nat. Commun.">
        <title>The Gonium pectorale genome demonstrates co-option of cell cycle regulation during the evolution of multicellularity.</title>
        <authorList>
            <person name="Hanschen E.R."/>
            <person name="Marriage T.N."/>
            <person name="Ferris P.J."/>
            <person name="Hamaji T."/>
            <person name="Toyoda A."/>
            <person name="Fujiyama A."/>
            <person name="Neme R."/>
            <person name="Noguchi H."/>
            <person name="Minakuchi Y."/>
            <person name="Suzuki M."/>
            <person name="Kawai-Toyooka H."/>
            <person name="Smith D.R."/>
            <person name="Sparks H."/>
            <person name="Anderson J."/>
            <person name="Bakaric R."/>
            <person name="Luria V."/>
            <person name="Karger A."/>
            <person name="Kirschner M.W."/>
            <person name="Durand P.M."/>
            <person name="Michod R.E."/>
            <person name="Nozaki H."/>
            <person name="Olson B.J."/>
        </authorList>
    </citation>
    <scope>NUCLEOTIDE SEQUENCE [LARGE SCALE GENOMIC DNA]</scope>
    <source>
        <strain evidence="9">NIES-2863</strain>
    </source>
</reference>
<evidence type="ECO:0000256" key="1">
    <source>
        <dbReference type="ARBA" id="ARBA00004141"/>
    </source>
</evidence>
<evidence type="ECO:0000313" key="8">
    <source>
        <dbReference type="EMBL" id="KXZ53173.1"/>
    </source>
</evidence>
<organism evidence="8 9">
    <name type="scientific">Gonium pectorale</name>
    <name type="common">Green alga</name>
    <dbReference type="NCBI Taxonomy" id="33097"/>
    <lineage>
        <taxon>Eukaryota</taxon>
        <taxon>Viridiplantae</taxon>
        <taxon>Chlorophyta</taxon>
        <taxon>core chlorophytes</taxon>
        <taxon>Chlorophyceae</taxon>
        <taxon>CS clade</taxon>
        <taxon>Chlamydomonadales</taxon>
        <taxon>Volvocaceae</taxon>
        <taxon>Gonium</taxon>
    </lineage>
</organism>
<protein>
    <recommendedName>
        <fullName evidence="6">Protein DETOXIFICATION</fullName>
    </recommendedName>
    <alternativeName>
        <fullName evidence="6">Multidrug and toxic compound extrusion protein</fullName>
    </alternativeName>
</protein>
<keyword evidence="9" id="KW-1185">Reference proteome</keyword>
<dbReference type="GO" id="GO:0016020">
    <property type="term" value="C:membrane"/>
    <property type="evidence" value="ECO:0007669"/>
    <property type="project" value="UniProtKB-SubCell"/>
</dbReference>
<proteinExistence type="inferred from homology"/>
<dbReference type="GO" id="GO:0015297">
    <property type="term" value="F:antiporter activity"/>
    <property type="evidence" value="ECO:0007669"/>
    <property type="project" value="InterPro"/>
</dbReference>
<dbReference type="Proteomes" id="UP000075714">
    <property type="component" value="Unassembled WGS sequence"/>
</dbReference>
<dbReference type="PANTHER" id="PTHR11206">
    <property type="entry name" value="MULTIDRUG RESISTANCE PROTEIN"/>
    <property type="match status" value="1"/>
</dbReference>
<evidence type="ECO:0000256" key="7">
    <source>
        <dbReference type="SAM" id="MobiDB-lite"/>
    </source>
</evidence>
<dbReference type="OrthoDB" id="2126698at2759"/>
<feature type="transmembrane region" description="Helical" evidence="6">
    <location>
        <begin position="395"/>
        <end position="418"/>
    </location>
</feature>
<accession>A0A150GTU7</accession>
<sequence>MASNEERVPLLSATENGKEPDSGPVFEDEAGKSRFWPEATRVVGMASAVETFCGQAFGAGHHRVLGVVLQRAVLLCLLTCALPLALWVRADWLMRLIGQQPEVVPLAARYVRLLGPALCMWAVSGCIKSYLSSQGVVTPLTAVSLAYTALTPLVNHLFMFRLGLGMVGAAVAYNMLQALELLLLVAAMAWLHHFKQRPGAHTWRGFSSQALTGWGGYLKIALPSAAAICLDWWTYEGVVLIAGVLPDARVQLGAMGLAFDTHALLFMVVDGFGSAASTRVSNELGAGRGRRARYAGLVALLLGVAAPLAASAGLVAFPRAWARIYTPDNAIISLVARTMPVLAISNIADSVAAVSSGMLRGSGRQELAFKVNLTVYWVLGLPCAALLALRYHMGALGLWLAMGGASALQASILVGSILRFDWPAEARKAMLRVEATERAHAAEDAAAAAGEQARRAAGAERAAEEGEGVEEPLPHPALHGGLDSRHGVHEPLLTAAHVI</sequence>
<dbReference type="EMBL" id="LSYV01000008">
    <property type="protein sequence ID" value="KXZ53173.1"/>
    <property type="molecule type" value="Genomic_DNA"/>
</dbReference>
<keyword evidence="3 6" id="KW-0812">Transmembrane</keyword>
<dbReference type="NCBIfam" id="TIGR00797">
    <property type="entry name" value="matE"/>
    <property type="match status" value="1"/>
</dbReference>
<evidence type="ECO:0000256" key="6">
    <source>
        <dbReference type="RuleBase" id="RU004914"/>
    </source>
</evidence>
<evidence type="ECO:0000313" key="9">
    <source>
        <dbReference type="Proteomes" id="UP000075714"/>
    </source>
</evidence>
<dbReference type="InterPro" id="IPR002528">
    <property type="entry name" value="MATE_fam"/>
</dbReference>
<keyword evidence="4 6" id="KW-1133">Transmembrane helix</keyword>
<evidence type="ECO:0000256" key="2">
    <source>
        <dbReference type="ARBA" id="ARBA00010199"/>
    </source>
</evidence>
<feature type="transmembrane region" description="Helical" evidence="6">
    <location>
        <begin position="143"/>
        <end position="164"/>
    </location>
</feature>
<feature type="region of interest" description="Disordered" evidence="7">
    <location>
        <begin position="1"/>
        <end position="29"/>
    </location>
</feature>
<dbReference type="Pfam" id="PF01554">
    <property type="entry name" value="MatE"/>
    <property type="match status" value="2"/>
</dbReference>
<feature type="transmembrane region" description="Helical" evidence="6">
    <location>
        <begin position="72"/>
        <end position="90"/>
    </location>
</feature>
<dbReference type="STRING" id="33097.A0A150GTU7"/>
<keyword evidence="5 6" id="KW-0472">Membrane</keyword>
<gene>
    <name evidence="8" type="ORF">GPECTOR_7g1065</name>
</gene>
<feature type="transmembrane region" description="Helical" evidence="6">
    <location>
        <begin position="110"/>
        <end position="131"/>
    </location>
</feature>
<dbReference type="CDD" id="cd13132">
    <property type="entry name" value="MATE_eukaryotic"/>
    <property type="match status" value="1"/>
</dbReference>
<dbReference type="InterPro" id="IPR045069">
    <property type="entry name" value="MATE_euk"/>
</dbReference>
<evidence type="ECO:0000256" key="4">
    <source>
        <dbReference type="ARBA" id="ARBA00022989"/>
    </source>
</evidence>
<evidence type="ECO:0000256" key="5">
    <source>
        <dbReference type="ARBA" id="ARBA00023136"/>
    </source>
</evidence>
<feature type="compositionally biased region" description="Basic and acidic residues" evidence="7">
    <location>
        <begin position="452"/>
        <end position="464"/>
    </location>
</feature>
<feature type="region of interest" description="Disordered" evidence="7">
    <location>
        <begin position="444"/>
        <end position="486"/>
    </location>
</feature>
<comment type="caution">
    <text evidence="8">The sequence shown here is derived from an EMBL/GenBank/DDBJ whole genome shotgun (WGS) entry which is preliminary data.</text>
</comment>
<dbReference type="GO" id="GO:1990961">
    <property type="term" value="P:xenobiotic detoxification by transmembrane export across the plasma membrane"/>
    <property type="evidence" value="ECO:0007669"/>
    <property type="project" value="InterPro"/>
</dbReference>
<name>A0A150GTU7_GONPE</name>
<feature type="transmembrane region" description="Helical" evidence="6">
    <location>
        <begin position="170"/>
        <end position="191"/>
    </location>
</feature>
<feature type="transmembrane region" description="Helical" evidence="6">
    <location>
        <begin position="367"/>
        <end position="389"/>
    </location>
</feature>